<evidence type="ECO:0000313" key="9">
    <source>
        <dbReference type="Proteomes" id="UP000480570"/>
    </source>
</evidence>
<dbReference type="Gene3D" id="3.90.76.10">
    <property type="entry name" value="Dipeptide-binding Protein, Domain 1"/>
    <property type="match status" value="1"/>
</dbReference>
<evidence type="ECO:0000256" key="3">
    <source>
        <dbReference type="ARBA" id="ARBA00022448"/>
    </source>
</evidence>
<comment type="subcellular location">
    <subcellularLocation>
        <location evidence="1">Cell envelope</location>
    </subcellularLocation>
</comment>
<dbReference type="Gene3D" id="3.40.190.10">
    <property type="entry name" value="Periplasmic binding protein-like II"/>
    <property type="match status" value="1"/>
</dbReference>
<dbReference type="PANTHER" id="PTHR30290">
    <property type="entry name" value="PERIPLASMIC BINDING COMPONENT OF ABC TRANSPORTER"/>
    <property type="match status" value="1"/>
</dbReference>
<comment type="similarity">
    <text evidence="2">Belongs to the bacterial solute-binding protein 5 family.</text>
</comment>
<evidence type="ECO:0000256" key="1">
    <source>
        <dbReference type="ARBA" id="ARBA00004196"/>
    </source>
</evidence>
<evidence type="ECO:0000256" key="4">
    <source>
        <dbReference type="ARBA" id="ARBA00022729"/>
    </source>
</evidence>
<keyword evidence="5" id="KW-0571">Peptide transport</keyword>
<dbReference type="Pfam" id="PF00496">
    <property type="entry name" value="SBP_bac_5"/>
    <property type="match status" value="1"/>
</dbReference>
<reference evidence="8 9" key="1">
    <citation type="journal article" date="2019" name="Appl. Environ. Microbiol.">
        <title>Genetic determinants of hydroxycinnamic acid metabolism in heterofermentative lactobacilli.</title>
        <authorList>
            <person name="Gaur G."/>
            <person name="Oh J.H."/>
            <person name="Filannino P."/>
            <person name="Gobbetti M."/>
            <person name="van Pijkeren J.P."/>
            <person name="Ganzle M.G."/>
        </authorList>
    </citation>
    <scope>NUCLEOTIDE SEQUENCE [LARGE SCALE GENOMIC DNA]</scope>
    <source>
        <strain evidence="8 9">FUA3583</strain>
    </source>
</reference>
<dbReference type="PIRSF" id="PIRSF002741">
    <property type="entry name" value="MppA"/>
    <property type="match status" value="1"/>
</dbReference>
<dbReference type="AlphaFoldDB" id="A0A7C9ISG0"/>
<proteinExistence type="inferred from homology"/>
<dbReference type="GO" id="GO:0015833">
    <property type="term" value="P:peptide transport"/>
    <property type="evidence" value="ECO:0007669"/>
    <property type="project" value="UniProtKB-KW"/>
</dbReference>
<keyword evidence="5" id="KW-0653">Protein transport</keyword>
<keyword evidence="3" id="KW-0813">Transport</keyword>
<protein>
    <submittedName>
        <fullName evidence="8">Peptide ABC transporter substrate-binding protein</fullName>
    </submittedName>
</protein>
<dbReference type="Gene3D" id="3.10.105.10">
    <property type="entry name" value="Dipeptide-binding Protein, Domain 3"/>
    <property type="match status" value="1"/>
</dbReference>
<dbReference type="GO" id="GO:0042597">
    <property type="term" value="C:periplasmic space"/>
    <property type="evidence" value="ECO:0007669"/>
    <property type="project" value="UniProtKB-ARBA"/>
</dbReference>
<dbReference type="EMBL" id="WEZT01000005">
    <property type="protein sequence ID" value="MYV05034.1"/>
    <property type="molecule type" value="Genomic_DNA"/>
</dbReference>
<dbReference type="InterPro" id="IPR039424">
    <property type="entry name" value="SBP_5"/>
</dbReference>
<dbReference type="GO" id="GO:0030313">
    <property type="term" value="C:cell envelope"/>
    <property type="evidence" value="ECO:0007669"/>
    <property type="project" value="UniProtKB-SubCell"/>
</dbReference>
<evidence type="ECO:0000256" key="6">
    <source>
        <dbReference type="SAM" id="SignalP"/>
    </source>
</evidence>
<dbReference type="GO" id="GO:1904680">
    <property type="term" value="F:peptide transmembrane transporter activity"/>
    <property type="evidence" value="ECO:0007669"/>
    <property type="project" value="TreeGrafter"/>
</dbReference>
<name>A0A7C9ISG0_9LACO</name>
<accession>A0A7C9ISG0</accession>
<organism evidence="8 9">
    <name type="scientific">Furfurilactobacillus rossiae</name>
    <dbReference type="NCBI Taxonomy" id="231049"/>
    <lineage>
        <taxon>Bacteria</taxon>
        <taxon>Bacillati</taxon>
        <taxon>Bacillota</taxon>
        <taxon>Bacilli</taxon>
        <taxon>Lactobacillales</taxon>
        <taxon>Lactobacillaceae</taxon>
        <taxon>Furfurilactobacillus</taxon>
    </lineage>
</organism>
<dbReference type="RefSeq" id="WP_161001301.1">
    <property type="nucleotide sequence ID" value="NZ_CP185253.1"/>
</dbReference>
<dbReference type="SUPFAM" id="SSF53850">
    <property type="entry name" value="Periplasmic binding protein-like II"/>
    <property type="match status" value="1"/>
</dbReference>
<dbReference type="FunFam" id="3.90.76.10:FF:000001">
    <property type="entry name" value="Oligopeptide ABC transporter substrate-binding protein"/>
    <property type="match status" value="1"/>
</dbReference>
<dbReference type="CDD" id="cd08504">
    <property type="entry name" value="PBP2_OppA"/>
    <property type="match status" value="1"/>
</dbReference>
<dbReference type="PANTHER" id="PTHR30290:SF10">
    <property type="entry name" value="PERIPLASMIC OLIGOPEPTIDE-BINDING PROTEIN-RELATED"/>
    <property type="match status" value="1"/>
</dbReference>
<feature type="domain" description="Solute-binding protein family 5" evidence="7">
    <location>
        <begin position="73"/>
        <end position="456"/>
    </location>
</feature>
<gene>
    <name evidence="8" type="ORF">GB992_03955</name>
</gene>
<evidence type="ECO:0000256" key="2">
    <source>
        <dbReference type="ARBA" id="ARBA00005695"/>
    </source>
</evidence>
<evidence type="ECO:0000259" key="7">
    <source>
        <dbReference type="Pfam" id="PF00496"/>
    </source>
</evidence>
<comment type="caution">
    <text evidence="8">The sequence shown here is derived from an EMBL/GenBank/DDBJ whole genome shotgun (WGS) entry which is preliminary data.</text>
</comment>
<feature type="signal peptide" evidence="6">
    <location>
        <begin position="1"/>
        <end position="21"/>
    </location>
</feature>
<dbReference type="InterPro" id="IPR030678">
    <property type="entry name" value="Peptide/Ni-bd"/>
</dbReference>
<keyword evidence="4 6" id="KW-0732">Signal</keyword>
<dbReference type="InterPro" id="IPR000914">
    <property type="entry name" value="SBP_5_dom"/>
</dbReference>
<evidence type="ECO:0000313" key="8">
    <source>
        <dbReference type="EMBL" id="MYV05034.1"/>
    </source>
</evidence>
<dbReference type="PROSITE" id="PS51257">
    <property type="entry name" value="PROKAR_LIPOPROTEIN"/>
    <property type="match status" value="1"/>
</dbReference>
<dbReference type="Proteomes" id="UP000480570">
    <property type="component" value="Unassembled WGS sequence"/>
</dbReference>
<feature type="chain" id="PRO_5028895300" evidence="6">
    <location>
        <begin position="22"/>
        <end position="540"/>
    </location>
</feature>
<evidence type="ECO:0000256" key="5">
    <source>
        <dbReference type="ARBA" id="ARBA00022856"/>
    </source>
</evidence>
<dbReference type="GO" id="GO:0043190">
    <property type="term" value="C:ATP-binding cassette (ABC) transporter complex"/>
    <property type="evidence" value="ECO:0007669"/>
    <property type="project" value="InterPro"/>
</dbReference>
<sequence>MKRFTKFALIISSLLTVTSLAACHRNTTSKKTMTVVSPTEMITLDPSKATDSTSHTALANTMTGLYKTTNSTPTQALATHTTVSKNGLQWNFTLRHNTHWSNGDVVTARDFVQAWQRTNDPKTASQYAYLFSGVHNADKIQKGSAPVQSLGVHATSRYHLLVTLDKPIPYFRQLLTMPQFLPQDHRVVTKYGKQYGLTAQHQVYNGAFKVTGWHGTNNTWTLKRNGAYWAKRTVHLNSIHFTVVKDPSTALNLYKTGKADLVRLSGTQVANEKQEADYKYRSGAASGFVGLNQTKKSPLQNQSVRQALSNAINRQQLTRNTLQDGSTPATGFTPAKLVTNPSTHKDFASEAAVPAVTKYDMAHAKQLMATGLKESGKKNLNITLLANDQSNGKQLAEYLQSQWQKLPHVTVNVQTVPLKAQLSDITSGKYDATILTWNGDFNDPTTFLSLFQSQNKQISAKWTSTAFDHDMDLAAGQDALNSNARYQDLLNAQRTLTKDVGIVPLFWGSSVGGTLQRSNIRDLVYSSAGVNYNYQNVELK</sequence>